<name>A0A0D0DPA2_9AGAM</name>
<dbReference type="AlphaFoldDB" id="A0A0D0DPA2"/>
<evidence type="ECO:0000313" key="1">
    <source>
        <dbReference type="EMBL" id="KIK80710.1"/>
    </source>
</evidence>
<evidence type="ECO:0000313" key="2">
    <source>
        <dbReference type="Proteomes" id="UP000054538"/>
    </source>
</evidence>
<feature type="non-terminal residue" evidence="1">
    <location>
        <position position="132"/>
    </location>
</feature>
<dbReference type="OrthoDB" id="4230923at2759"/>
<dbReference type="STRING" id="930991.A0A0D0DPA2"/>
<dbReference type="InParanoid" id="A0A0D0DPA2"/>
<reference evidence="2" key="2">
    <citation type="submission" date="2015-01" db="EMBL/GenBank/DDBJ databases">
        <title>Evolutionary Origins and Diversification of the Mycorrhizal Mutualists.</title>
        <authorList>
            <consortium name="DOE Joint Genome Institute"/>
            <consortium name="Mycorrhizal Genomics Consortium"/>
            <person name="Kohler A."/>
            <person name="Kuo A."/>
            <person name="Nagy L.G."/>
            <person name="Floudas D."/>
            <person name="Copeland A."/>
            <person name="Barry K.W."/>
            <person name="Cichocki N."/>
            <person name="Veneault-Fourrey C."/>
            <person name="LaButti K."/>
            <person name="Lindquist E.A."/>
            <person name="Lipzen A."/>
            <person name="Lundell T."/>
            <person name="Morin E."/>
            <person name="Murat C."/>
            <person name="Riley R."/>
            <person name="Ohm R."/>
            <person name="Sun H."/>
            <person name="Tunlid A."/>
            <person name="Henrissat B."/>
            <person name="Grigoriev I.V."/>
            <person name="Hibbett D.S."/>
            <person name="Martin F."/>
        </authorList>
    </citation>
    <scope>NUCLEOTIDE SEQUENCE [LARGE SCALE GENOMIC DNA]</scope>
    <source>
        <strain evidence="2">Ve08.2h10</strain>
    </source>
</reference>
<gene>
    <name evidence="1" type="ORF">PAXRUDRAFT_109257</name>
</gene>
<feature type="non-terminal residue" evidence="1">
    <location>
        <position position="1"/>
    </location>
</feature>
<keyword evidence="2" id="KW-1185">Reference proteome</keyword>
<organism evidence="1 2">
    <name type="scientific">Paxillus rubicundulus Ve08.2h10</name>
    <dbReference type="NCBI Taxonomy" id="930991"/>
    <lineage>
        <taxon>Eukaryota</taxon>
        <taxon>Fungi</taxon>
        <taxon>Dikarya</taxon>
        <taxon>Basidiomycota</taxon>
        <taxon>Agaricomycotina</taxon>
        <taxon>Agaricomycetes</taxon>
        <taxon>Agaricomycetidae</taxon>
        <taxon>Boletales</taxon>
        <taxon>Paxilineae</taxon>
        <taxon>Paxillaceae</taxon>
        <taxon>Paxillus</taxon>
    </lineage>
</organism>
<proteinExistence type="predicted"/>
<accession>A0A0D0DPA2</accession>
<dbReference type="Proteomes" id="UP000054538">
    <property type="component" value="Unassembled WGS sequence"/>
</dbReference>
<evidence type="ECO:0008006" key="3">
    <source>
        <dbReference type="Google" id="ProtNLM"/>
    </source>
</evidence>
<sequence length="132" mass="15056">RRAINQRVAHILLHLNDPHHANKIMKEGLYICKERLTPHKDKKEPTRCAKCQCWGHIAGNCHADRETCAKCGGDHRSNLCASYNARYCVNCEDCNHASSDCHCTIYIQQCTLLDAKHPENSMLYFPTEETST</sequence>
<protein>
    <recommendedName>
        <fullName evidence="3">CCHC-type domain-containing protein</fullName>
    </recommendedName>
</protein>
<dbReference type="EMBL" id="KN825951">
    <property type="protein sequence ID" value="KIK80710.1"/>
    <property type="molecule type" value="Genomic_DNA"/>
</dbReference>
<reference evidence="1 2" key="1">
    <citation type="submission" date="2014-04" db="EMBL/GenBank/DDBJ databases">
        <authorList>
            <consortium name="DOE Joint Genome Institute"/>
            <person name="Kuo A."/>
            <person name="Kohler A."/>
            <person name="Jargeat P."/>
            <person name="Nagy L.G."/>
            <person name="Floudas D."/>
            <person name="Copeland A."/>
            <person name="Barry K.W."/>
            <person name="Cichocki N."/>
            <person name="Veneault-Fourrey C."/>
            <person name="LaButti K."/>
            <person name="Lindquist E.A."/>
            <person name="Lipzen A."/>
            <person name="Lundell T."/>
            <person name="Morin E."/>
            <person name="Murat C."/>
            <person name="Sun H."/>
            <person name="Tunlid A."/>
            <person name="Henrissat B."/>
            <person name="Grigoriev I.V."/>
            <person name="Hibbett D.S."/>
            <person name="Martin F."/>
            <person name="Nordberg H.P."/>
            <person name="Cantor M.N."/>
            <person name="Hua S.X."/>
        </authorList>
    </citation>
    <scope>NUCLEOTIDE SEQUENCE [LARGE SCALE GENOMIC DNA]</scope>
    <source>
        <strain evidence="1 2">Ve08.2h10</strain>
    </source>
</reference>
<dbReference type="HOGENOM" id="CLU_138299_1_0_1"/>